<dbReference type="Pfam" id="PF03732">
    <property type="entry name" value="Retrotrans_gag"/>
    <property type="match status" value="1"/>
</dbReference>
<feature type="non-terminal residue" evidence="3">
    <location>
        <position position="236"/>
    </location>
</feature>
<dbReference type="OrthoDB" id="1689420at2759"/>
<keyword evidence="4" id="KW-1185">Reference proteome</keyword>
<accession>A0A371GKD8</accession>
<evidence type="ECO:0000313" key="4">
    <source>
        <dbReference type="Proteomes" id="UP000257109"/>
    </source>
</evidence>
<comment type="caution">
    <text evidence="3">The sequence shown here is derived from an EMBL/GenBank/DDBJ whole genome shotgun (WGS) entry which is preliminary data.</text>
</comment>
<reference evidence="3" key="1">
    <citation type="submission" date="2018-05" db="EMBL/GenBank/DDBJ databases">
        <title>Draft genome of Mucuna pruriens seed.</title>
        <authorList>
            <person name="Nnadi N.E."/>
            <person name="Vos R."/>
            <person name="Hasami M.H."/>
            <person name="Devisetty U.K."/>
            <person name="Aguiy J.C."/>
        </authorList>
    </citation>
    <scope>NUCLEOTIDE SEQUENCE [LARGE SCALE GENOMIC DNA]</scope>
    <source>
        <strain evidence="3">JCA_2017</strain>
    </source>
</reference>
<dbReference type="PANTHER" id="PTHR33223:SF3">
    <property type="match status" value="1"/>
</dbReference>
<protein>
    <recommendedName>
        <fullName evidence="2">Retrotransposon gag domain-containing protein</fullName>
    </recommendedName>
</protein>
<name>A0A371GKD8_MUCPR</name>
<evidence type="ECO:0000313" key="3">
    <source>
        <dbReference type="EMBL" id="RDX91004.1"/>
    </source>
</evidence>
<evidence type="ECO:0000256" key="1">
    <source>
        <dbReference type="SAM" id="MobiDB-lite"/>
    </source>
</evidence>
<evidence type="ECO:0000259" key="2">
    <source>
        <dbReference type="Pfam" id="PF03732"/>
    </source>
</evidence>
<feature type="domain" description="Retrotransposon gag" evidence="2">
    <location>
        <begin position="170"/>
        <end position="215"/>
    </location>
</feature>
<dbReference type="Proteomes" id="UP000257109">
    <property type="component" value="Unassembled WGS sequence"/>
</dbReference>
<dbReference type="PANTHER" id="PTHR33223">
    <property type="entry name" value="CCHC-TYPE DOMAIN-CONTAINING PROTEIN"/>
    <property type="match status" value="1"/>
</dbReference>
<dbReference type="EMBL" id="QJKJ01005232">
    <property type="protein sequence ID" value="RDX91004.1"/>
    <property type="molecule type" value="Genomic_DNA"/>
</dbReference>
<feature type="region of interest" description="Disordered" evidence="1">
    <location>
        <begin position="1"/>
        <end position="25"/>
    </location>
</feature>
<dbReference type="InterPro" id="IPR005162">
    <property type="entry name" value="Retrotrans_gag_dom"/>
</dbReference>
<feature type="compositionally biased region" description="Basic and acidic residues" evidence="1">
    <location>
        <begin position="1"/>
        <end position="10"/>
    </location>
</feature>
<proteinExistence type="predicted"/>
<dbReference type="AlphaFoldDB" id="A0A371GKD8"/>
<sequence>MSRPNQERFDPIVASRPRRNALGQTSLPGKSRLYFEPLHAFDLETERTLHCLRKVSHTVTLDSSSFDSIWNSENTPRGSWPPDMVYQPWCIECPSLEPAQSYELKSSLIHLLPKFHGLAGEDPHKHLKEFHVVTGYTGRPHQDESISILPGWSCKRLVVSTASSLQYLGDMKRMFLEKFFPASSTMTMRKEICEIRQHSDETLHEYWERFNKLCTAHVPREILPSIQYNDHEEGDL</sequence>
<organism evidence="3 4">
    <name type="scientific">Mucuna pruriens</name>
    <name type="common">Velvet bean</name>
    <name type="synonym">Dolichos pruriens</name>
    <dbReference type="NCBI Taxonomy" id="157652"/>
    <lineage>
        <taxon>Eukaryota</taxon>
        <taxon>Viridiplantae</taxon>
        <taxon>Streptophyta</taxon>
        <taxon>Embryophyta</taxon>
        <taxon>Tracheophyta</taxon>
        <taxon>Spermatophyta</taxon>
        <taxon>Magnoliopsida</taxon>
        <taxon>eudicotyledons</taxon>
        <taxon>Gunneridae</taxon>
        <taxon>Pentapetalae</taxon>
        <taxon>rosids</taxon>
        <taxon>fabids</taxon>
        <taxon>Fabales</taxon>
        <taxon>Fabaceae</taxon>
        <taxon>Papilionoideae</taxon>
        <taxon>50 kb inversion clade</taxon>
        <taxon>NPAAA clade</taxon>
        <taxon>indigoferoid/millettioid clade</taxon>
        <taxon>Phaseoleae</taxon>
        <taxon>Mucuna</taxon>
    </lineage>
</organism>
<gene>
    <name evidence="3" type="ORF">CR513_27074</name>
</gene>